<gene>
    <name evidence="2" type="ORF">MtrunA17_Chr3g0141531</name>
</gene>
<dbReference type="Gramene" id="rna19639">
    <property type="protein sequence ID" value="RHN70999.1"/>
    <property type="gene ID" value="gene19639"/>
</dbReference>
<dbReference type="PANTHER" id="PTHR47471">
    <property type="entry name" value="GYF DOMAIN-CONTAINING PROTEIN"/>
    <property type="match status" value="1"/>
</dbReference>
<protein>
    <submittedName>
        <fullName evidence="2">Putative GYF domain-containing protein</fullName>
    </submittedName>
</protein>
<dbReference type="EMBL" id="PSQE01000003">
    <property type="protein sequence ID" value="RHN70999.1"/>
    <property type="molecule type" value="Genomic_DNA"/>
</dbReference>
<dbReference type="PROSITE" id="PS50829">
    <property type="entry name" value="GYF"/>
    <property type="match status" value="1"/>
</dbReference>
<dbReference type="Proteomes" id="UP000265566">
    <property type="component" value="Chromosome 3"/>
</dbReference>
<comment type="caution">
    <text evidence="2">The sequence shown here is derived from an EMBL/GenBank/DDBJ whole genome shotgun (WGS) entry which is preliminary data.</text>
</comment>
<accession>A0A396IZ11</accession>
<reference evidence="2" key="1">
    <citation type="journal article" date="2018" name="Nat. Plants">
        <title>Whole-genome landscape of Medicago truncatula symbiotic genes.</title>
        <authorList>
            <person name="Pecrix Y."/>
            <person name="Gamas P."/>
            <person name="Carrere S."/>
        </authorList>
    </citation>
    <scope>NUCLEOTIDE SEQUENCE</scope>
    <source>
        <tissue evidence="2">Leaves</tissue>
    </source>
</reference>
<organism evidence="2">
    <name type="scientific">Medicago truncatula</name>
    <name type="common">Barrel medic</name>
    <name type="synonym">Medicago tribuloides</name>
    <dbReference type="NCBI Taxonomy" id="3880"/>
    <lineage>
        <taxon>Eukaryota</taxon>
        <taxon>Viridiplantae</taxon>
        <taxon>Streptophyta</taxon>
        <taxon>Embryophyta</taxon>
        <taxon>Tracheophyta</taxon>
        <taxon>Spermatophyta</taxon>
        <taxon>Magnoliopsida</taxon>
        <taxon>eudicotyledons</taxon>
        <taxon>Gunneridae</taxon>
        <taxon>Pentapetalae</taxon>
        <taxon>rosids</taxon>
        <taxon>fabids</taxon>
        <taxon>Fabales</taxon>
        <taxon>Fabaceae</taxon>
        <taxon>Papilionoideae</taxon>
        <taxon>50 kb inversion clade</taxon>
        <taxon>NPAAA clade</taxon>
        <taxon>Hologalegina</taxon>
        <taxon>IRL clade</taxon>
        <taxon>Trifolieae</taxon>
        <taxon>Medicago</taxon>
    </lineage>
</organism>
<feature type="domain" description="GYF" evidence="1">
    <location>
        <begin position="17"/>
        <end position="68"/>
    </location>
</feature>
<dbReference type="AlphaFoldDB" id="A0A396IZ11"/>
<dbReference type="PANTHER" id="PTHR47471:SF1">
    <property type="entry name" value="PROTEIN ESSENTIAL FOR POTEXVIRUS ACCUMULATION 1"/>
    <property type="match status" value="1"/>
</dbReference>
<evidence type="ECO:0000259" key="1">
    <source>
        <dbReference type="PROSITE" id="PS50829"/>
    </source>
</evidence>
<evidence type="ECO:0000313" key="2">
    <source>
        <dbReference type="EMBL" id="RHN70999.1"/>
    </source>
</evidence>
<dbReference type="SUPFAM" id="SSF55277">
    <property type="entry name" value="GYF domain"/>
    <property type="match status" value="1"/>
</dbReference>
<dbReference type="Pfam" id="PF02213">
    <property type="entry name" value="GYF"/>
    <property type="match status" value="1"/>
</dbReference>
<dbReference type="Gene3D" id="3.30.1490.40">
    <property type="match status" value="1"/>
</dbReference>
<sequence>MDGELETMRRPQTPPEELSLFYKDPWGQVQGPFKGIDIIEWFEAEYFGIDLLVRLESAAAHSPWLQLGDVMPHLRAKA</sequence>
<name>A0A396IZ11_MEDTR</name>
<dbReference type="SMART" id="SM00444">
    <property type="entry name" value="GYF"/>
    <property type="match status" value="1"/>
</dbReference>
<dbReference type="InterPro" id="IPR003169">
    <property type="entry name" value="GYF"/>
</dbReference>
<dbReference type="InterPro" id="IPR035445">
    <property type="entry name" value="GYF-like_dom_sf"/>
</dbReference>
<proteinExistence type="predicted"/>